<evidence type="ECO:0000313" key="2">
    <source>
        <dbReference type="EMBL" id="KAL3117878.1"/>
    </source>
</evidence>
<gene>
    <name evidence="2" type="ORF">niasHT_001315</name>
</gene>
<reference evidence="2 3" key="1">
    <citation type="submission" date="2024-10" db="EMBL/GenBank/DDBJ databases">
        <authorList>
            <person name="Kim D."/>
        </authorList>
    </citation>
    <scope>NUCLEOTIDE SEQUENCE [LARGE SCALE GENOMIC DNA]</scope>
    <source>
        <strain evidence="2">BH-2024</strain>
    </source>
</reference>
<comment type="caution">
    <text evidence="2">The sequence shown here is derived from an EMBL/GenBank/DDBJ whole genome shotgun (WGS) entry which is preliminary data.</text>
</comment>
<evidence type="ECO:0000313" key="3">
    <source>
        <dbReference type="Proteomes" id="UP001620626"/>
    </source>
</evidence>
<dbReference type="Proteomes" id="UP001620626">
    <property type="component" value="Unassembled WGS sequence"/>
</dbReference>
<accession>A0ABD2LRK9</accession>
<evidence type="ECO:0000256" key="1">
    <source>
        <dbReference type="SAM" id="SignalP"/>
    </source>
</evidence>
<organism evidence="2 3">
    <name type="scientific">Heterodera trifolii</name>
    <dbReference type="NCBI Taxonomy" id="157864"/>
    <lineage>
        <taxon>Eukaryota</taxon>
        <taxon>Metazoa</taxon>
        <taxon>Ecdysozoa</taxon>
        <taxon>Nematoda</taxon>
        <taxon>Chromadorea</taxon>
        <taxon>Rhabditida</taxon>
        <taxon>Tylenchina</taxon>
        <taxon>Tylenchomorpha</taxon>
        <taxon>Tylenchoidea</taxon>
        <taxon>Heteroderidae</taxon>
        <taxon>Heteroderinae</taxon>
        <taxon>Heterodera</taxon>
    </lineage>
</organism>
<feature type="chain" id="PRO_5044833354" evidence="1">
    <location>
        <begin position="17"/>
        <end position="307"/>
    </location>
</feature>
<sequence length="307" mass="34732">MILIILIFKIFAFANGQPSPAEQHIRNVPFLGISADGAGPSSAFEHRIDMPNEVPPHSFFEYLKLALDTDAKIVIGHEQAIEFLKVFPHLRAIIQGQSFIEARVVQHLSYLTILIDHAIEENRNKIGDQMYAFVTNLSNICEQLGTVGMDNVKMDEHLKRDLAIGKRLCFVGFFTFVAETINNKMSNIIMSAFTGHVASKCVNWLSNAVRRNLRLGEANEPNPTTFLRRQNTSELVSLHFQMSEFGISIEQILRFWARTMNVFIGDNNLTAVDRIESQNVKQQLTELTEEAIRGLLSTKIELVQCEN</sequence>
<keyword evidence="1" id="KW-0732">Signal</keyword>
<keyword evidence="3" id="KW-1185">Reference proteome</keyword>
<dbReference type="AlphaFoldDB" id="A0ABD2LRK9"/>
<proteinExistence type="predicted"/>
<feature type="signal peptide" evidence="1">
    <location>
        <begin position="1"/>
        <end position="16"/>
    </location>
</feature>
<protein>
    <submittedName>
        <fullName evidence="2">Uncharacterized protein</fullName>
    </submittedName>
</protein>
<name>A0ABD2LRK9_9BILA</name>
<dbReference type="EMBL" id="JBICBT010000304">
    <property type="protein sequence ID" value="KAL3117878.1"/>
    <property type="molecule type" value="Genomic_DNA"/>
</dbReference>